<dbReference type="InterPro" id="IPR005331">
    <property type="entry name" value="Sulfotransferase"/>
</dbReference>
<dbReference type="AlphaFoldDB" id="A0A3L7DZU2"/>
<dbReference type="Gene3D" id="3.40.50.300">
    <property type="entry name" value="P-loop containing nucleotide triphosphate hydrolases"/>
    <property type="match status" value="1"/>
</dbReference>
<gene>
    <name evidence="1" type="ORF">DWB85_09360</name>
</gene>
<accession>A0A3L7DZU2</accession>
<comment type="caution">
    <text evidence="1">The sequence shown here is derived from an EMBL/GenBank/DDBJ whole genome shotgun (WGS) entry which is preliminary data.</text>
</comment>
<protein>
    <recommendedName>
        <fullName evidence="3">Sulfotransferase family protein</fullName>
    </recommendedName>
</protein>
<proteinExistence type="predicted"/>
<organism evidence="1 2">
    <name type="scientific">Seongchinamella sediminis</name>
    <dbReference type="NCBI Taxonomy" id="2283635"/>
    <lineage>
        <taxon>Bacteria</taxon>
        <taxon>Pseudomonadati</taxon>
        <taxon>Pseudomonadota</taxon>
        <taxon>Gammaproteobacteria</taxon>
        <taxon>Cellvibrionales</taxon>
        <taxon>Halieaceae</taxon>
        <taxon>Seongchinamella</taxon>
    </lineage>
</organism>
<dbReference type="GO" id="GO:0016020">
    <property type="term" value="C:membrane"/>
    <property type="evidence" value="ECO:0007669"/>
    <property type="project" value="InterPro"/>
</dbReference>
<evidence type="ECO:0000313" key="2">
    <source>
        <dbReference type="Proteomes" id="UP000265509"/>
    </source>
</evidence>
<dbReference type="OrthoDB" id="288532at2"/>
<name>A0A3L7DZU2_9GAMM</name>
<dbReference type="GO" id="GO:0008146">
    <property type="term" value="F:sulfotransferase activity"/>
    <property type="evidence" value="ECO:0007669"/>
    <property type="project" value="InterPro"/>
</dbReference>
<sequence length="187" mass="21771">MRPYVFVHINKTGGSSIEKALGIGLDHSTALEKYHQLGAAAWARKFTFTIVRNPWDKVVSHYHYRVRTNQTGLGDKPIPFAEWLQRVYIDRDPRYFDQPRMFMPQKQWLVDESGAMLVEFIGRFENLQQDFEKICQRLQVQASLGHAKPSSRGSYRDYYDAASEALVREQFAEDIELFGYDFQVQPG</sequence>
<keyword evidence="2" id="KW-1185">Reference proteome</keyword>
<dbReference type="InterPro" id="IPR027417">
    <property type="entry name" value="P-loop_NTPase"/>
</dbReference>
<dbReference type="EMBL" id="QRAN01000008">
    <property type="protein sequence ID" value="RLQ22189.1"/>
    <property type="molecule type" value="Genomic_DNA"/>
</dbReference>
<evidence type="ECO:0000313" key="1">
    <source>
        <dbReference type="EMBL" id="RLQ22189.1"/>
    </source>
</evidence>
<reference evidence="1 2" key="1">
    <citation type="submission" date="2018-07" db="EMBL/GenBank/DDBJ databases">
        <title>Halioglobus sp. genome submission.</title>
        <authorList>
            <person name="Ye M.-Q."/>
            <person name="Du Z.-J."/>
        </authorList>
    </citation>
    <scope>NUCLEOTIDE SEQUENCE [LARGE SCALE GENOMIC DNA]</scope>
    <source>
        <strain evidence="1 2">U0301</strain>
    </source>
</reference>
<dbReference type="Proteomes" id="UP000265509">
    <property type="component" value="Unassembled WGS sequence"/>
</dbReference>
<evidence type="ECO:0008006" key="3">
    <source>
        <dbReference type="Google" id="ProtNLM"/>
    </source>
</evidence>
<dbReference type="Pfam" id="PF03567">
    <property type="entry name" value="Sulfotransfer_2"/>
    <property type="match status" value="1"/>
</dbReference>
<dbReference type="SUPFAM" id="SSF52540">
    <property type="entry name" value="P-loop containing nucleoside triphosphate hydrolases"/>
    <property type="match status" value="1"/>
</dbReference>